<dbReference type="EMBL" id="BARS01030088">
    <property type="protein sequence ID" value="GAG17777.1"/>
    <property type="molecule type" value="Genomic_DNA"/>
</dbReference>
<dbReference type="Pfam" id="PF09861">
    <property type="entry name" value="Lar_N"/>
    <property type="match status" value="1"/>
</dbReference>
<organism evidence="2">
    <name type="scientific">marine sediment metagenome</name>
    <dbReference type="NCBI Taxonomy" id="412755"/>
    <lineage>
        <taxon>unclassified sequences</taxon>
        <taxon>metagenomes</taxon>
        <taxon>ecological metagenomes</taxon>
    </lineage>
</organism>
<dbReference type="GO" id="GO:0050043">
    <property type="term" value="F:lactate racemase activity"/>
    <property type="evidence" value="ECO:0007669"/>
    <property type="project" value="InterPro"/>
</dbReference>
<comment type="caution">
    <text evidence="2">The sequence shown here is derived from an EMBL/GenBank/DDBJ whole genome shotgun (WGS) entry which is preliminary data.</text>
</comment>
<dbReference type="InterPro" id="IPR018657">
    <property type="entry name" value="LarA-like_N"/>
</dbReference>
<feature type="domain" description="LarA-like N-terminal" evidence="1">
    <location>
        <begin position="9"/>
        <end position="180"/>
    </location>
</feature>
<dbReference type="InterPro" id="IPR048068">
    <property type="entry name" value="LarA-like"/>
</dbReference>
<proteinExistence type="predicted"/>
<reference evidence="2" key="1">
    <citation type="journal article" date="2014" name="Front. Microbiol.">
        <title>High frequency of phylogenetically diverse reductive dehalogenase-homologous genes in deep subseafloor sedimentary metagenomes.</title>
        <authorList>
            <person name="Kawai M."/>
            <person name="Futagami T."/>
            <person name="Toyoda A."/>
            <person name="Takaki Y."/>
            <person name="Nishi S."/>
            <person name="Hori S."/>
            <person name="Arai W."/>
            <person name="Tsubouchi T."/>
            <person name="Morono Y."/>
            <person name="Uchiyama I."/>
            <person name="Ito T."/>
            <person name="Fujiyama A."/>
            <person name="Inagaki F."/>
            <person name="Takami H."/>
        </authorList>
    </citation>
    <scope>NUCLEOTIDE SEQUENCE</scope>
    <source>
        <strain evidence="2">Expedition CK06-06</strain>
    </source>
</reference>
<dbReference type="PANTHER" id="PTHR33171">
    <property type="entry name" value="LAR_N DOMAIN-CONTAINING PROTEIN"/>
    <property type="match status" value="1"/>
</dbReference>
<dbReference type="Gene3D" id="3.40.50.11440">
    <property type="match status" value="1"/>
</dbReference>
<gene>
    <name evidence="2" type="ORF">S01H1_46961</name>
</gene>
<feature type="non-terminal residue" evidence="2">
    <location>
        <position position="263"/>
    </location>
</feature>
<evidence type="ECO:0000313" key="2">
    <source>
        <dbReference type="EMBL" id="GAG17777.1"/>
    </source>
</evidence>
<protein>
    <recommendedName>
        <fullName evidence="1">LarA-like N-terminal domain-containing protein</fullName>
    </recommendedName>
</protein>
<name>X0W347_9ZZZZ</name>
<dbReference type="AlphaFoldDB" id="X0W347"/>
<accession>X0W347</accession>
<sequence length="263" mass="28420">GGDGGGPRLEPVADQDAAVRAALAEPLGLPRVGRLVRPGARVLIAFDDPSAPSYGPIRRLAIEAILEELAEAGVSEENVSLVCANGLHRRWTHEELASILGQELVQRFGSRLTCQDAEDPDNLVYMGTTANGYDVEVHRLVTESDLTVYINAACYLGFNGGWKSVCVGLSTWRSIRWTHTPDGMTMSVRGNRMHDVFDEMGHHLESNLGRRVFKVETLLANPATVGRVFAGGVDEARAAALEVQASLYQPRSAAAEPADVVIY</sequence>
<evidence type="ECO:0000259" key="1">
    <source>
        <dbReference type="Pfam" id="PF09861"/>
    </source>
</evidence>
<feature type="non-terminal residue" evidence="2">
    <location>
        <position position="1"/>
    </location>
</feature>
<dbReference type="PANTHER" id="PTHR33171:SF17">
    <property type="entry name" value="LARA-LIKE N-TERMINAL DOMAIN-CONTAINING PROTEIN"/>
    <property type="match status" value="1"/>
</dbReference>